<evidence type="ECO:0000313" key="2">
    <source>
        <dbReference type="Proteomes" id="UP000029833"/>
    </source>
</evidence>
<name>A0A0A0BB66_9CELL</name>
<dbReference type="InterPro" id="IPR032466">
    <property type="entry name" value="Metal_Hydrolase"/>
</dbReference>
<keyword evidence="2" id="KW-1185">Reference proteome</keyword>
<dbReference type="InterPro" id="IPR008257">
    <property type="entry name" value="Pept_M19"/>
</dbReference>
<dbReference type="Proteomes" id="UP000029833">
    <property type="component" value="Unassembled WGS sequence"/>
</dbReference>
<proteinExistence type="predicted"/>
<dbReference type="STRING" id="1408250.Q760_03970"/>
<reference evidence="1 2" key="1">
    <citation type="submission" date="2013-10" db="EMBL/GenBank/DDBJ databases">
        <authorList>
            <person name="Wang G."/>
            <person name="Zhuang W."/>
        </authorList>
    </citation>
    <scope>NUCLEOTIDE SEQUENCE [LARGE SCALE GENOMIC DNA]</scope>
    <source>
        <strain evidence="1 2">DSM 20118</strain>
    </source>
</reference>
<dbReference type="RefSeq" id="WP_034625638.1">
    <property type="nucleotide sequence ID" value="NZ_AXNT01000014.1"/>
</dbReference>
<dbReference type="SUPFAM" id="SSF51556">
    <property type="entry name" value="Metallo-dependent hydrolases"/>
    <property type="match status" value="1"/>
</dbReference>
<dbReference type="Pfam" id="PF01244">
    <property type="entry name" value="Peptidase_M19"/>
    <property type="match status" value="1"/>
</dbReference>
<comment type="caution">
    <text evidence="1">The sequence shown here is derived from an EMBL/GenBank/DDBJ whole genome shotgun (WGS) entry which is preliminary data.</text>
</comment>
<gene>
    <name evidence="1" type="ORF">Q760_03970</name>
</gene>
<sequence length="815" mass="88028">MIASLGGKYAEGVNRLAGDRLVGLVDMHIHPAAHLGFGTELVYGAPDGAPADTLHDCGGHHEFHPFQLRGNAVRANVVGTLRAMGGVDATPGYVAEHEARGWPGFRTWPTWHDRTHQQARVEWLERAWQGGLRVVVALAVNSALLADLTETKGPTDDRTSADLQIEAIKKLAALSGFMDVVENAQELRRTVSAGRLAVVLGIEVDAIGNFCARRPTGAGADPIPHPTPAQVTDELDRLIAAGVRYFFPVHLADNAFGGSAVYEPLLALSTRYLTGRHATIEPAPPVSGITAPYIPPDLGWIGRAVAERALGEDLLRDVPAPPATRTGHRNARGLTALGAVAVRHLMRRGVLIDVDHMSERTVEDVLSIAEAERYPLVAGHTGVRSGGHATERHHSVRTLRRLRALRGLVGVGIGEGMDHVAEQVRAQISNGYEGVAIGSDASGLERLPAPRFAGPVPLDATSRAARGMVVYADSPGAPPDALTRCRFGERSWDFSAEGMAHIGLLPDLLEELYVAGLLGDAELGGMFYSAEAFAVTWEACRSGAPDSRWTLLDDNPATELVAAAWGRLFQLHDNGRIWEYTGVPRVGWAEIDTNPATKALLVTEKELYQRHSNGAIYRYTGTPYTGWQLLDGNPRTVRLAARGEDLFQLHDDGRVWAYTGTPLTGWAEIDTNPRAVDIVGADELYQLHDDGTVWVYRNVAYTGWSRIWSGTPARMVAASGRRVCLLLEDGSAAHDQGSGQWVAVRGPGRVTAVAAQPDAALTLHDDGSVWRHTTAGSARLSGDPRNVNLTASRTHVYRVRDDGHLLRWVPEWPAS</sequence>
<dbReference type="GO" id="GO:0006508">
    <property type="term" value="P:proteolysis"/>
    <property type="evidence" value="ECO:0007669"/>
    <property type="project" value="InterPro"/>
</dbReference>
<accession>A0A0A0BB66</accession>
<organism evidence="1 2">
    <name type="scientific">Cellulomonas cellasea DSM 20118</name>
    <dbReference type="NCBI Taxonomy" id="1408250"/>
    <lineage>
        <taxon>Bacteria</taxon>
        <taxon>Bacillati</taxon>
        <taxon>Actinomycetota</taxon>
        <taxon>Actinomycetes</taxon>
        <taxon>Micrococcales</taxon>
        <taxon>Cellulomonadaceae</taxon>
        <taxon>Cellulomonas</taxon>
    </lineage>
</organism>
<dbReference type="GO" id="GO:0070573">
    <property type="term" value="F:metallodipeptidase activity"/>
    <property type="evidence" value="ECO:0007669"/>
    <property type="project" value="InterPro"/>
</dbReference>
<dbReference type="OrthoDB" id="2479530at2"/>
<protein>
    <recommendedName>
        <fullName evidence="3">Peptidase M19</fullName>
    </recommendedName>
</protein>
<dbReference type="AlphaFoldDB" id="A0A0A0BB66"/>
<dbReference type="EMBL" id="AXNT01000014">
    <property type="protein sequence ID" value="KGM03398.1"/>
    <property type="molecule type" value="Genomic_DNA"/>
</dbReference>
<dbReference type="Gene3D" id="3.20.20.140">
    <property type="entry name" value="Metal-dependent hydrolases"/>
    <property type="match status" value="1"/>
</dbReference>
<evidence type="ECO:0008006" key="3">
    <source>
        <dbReference type="Google" id="ProtNLM"/>
    </source>
</evidence>
<evidence type="ECO:0000313" key="1">
    <source>
        <dbReference type="EMBL" id="KGM03398.1"/>
    </source>
</evidence>